<evidence type="ECO:0000256" key="4">
    <source>
        <dbReference type="ARBA" id="ARBA00022827"/>
    </source>
</evidence>
<evidence type="ECO:0000256" key="5">
    <source>
        <dbReference type="ARBA" id="ARBA00023002"/>
    </source>
</evidence>
<keyword evidence="5" id="KW-0560">Oxidoreductase</keyword>
<feature type="domain" description="Glucose-methanol-choline oxidoreductase C-terminal" evidence="6">
    <location>
        <begin position="382"/>
        <end position="506"/>
    </location>
</feature>
<evidence type="ECO:0000313" key="7">
    <source>
        <dbReference type="EMBL" id="PSF37811.1"/>
    </source>
</evidence>
<keyword evidence="8" id="KW-1185">Reference proteome</keyword>
<evidence type="ECO:0000259" key="6">
    <source>
        <dbReference type="Pfam" id="PF05199"/>
    </source>
</evidence>
<reference evidence="7 8" key="1">
    <citation type="submission" date="2018-03" db="EMBL/GenBank/DDBJ databases">
        <title>The ancient ancestry and fast evolution of plastids.</title>
        <authorList>
            <person name="Moore K.R."/>
            <person name="Magnabosco C."/>
            <person name="Momper L."/>
            <person name="Gold D.A."/>
            <person name="Bosak T."/>
            <person name="Fournier G.P."/>
        </authorList>
    </citation>
    <scope>NUCLEOTIDE SEQUENCE [LARGE SCALE GENOMIC DNA]</scope>
    <source>
        <strain evidence="7 8">CCALA 016</strain>
    </source>
</reference>
<comment type="cofactor">
    <cofactor evidence="1">
        <name>FAD</name>
        <dbReference type="ChEBI" id="CHEBI:57692"/>
    </cofactor>
</comment>
<comment type="similarity">
    <text evidence="2">Belongs to the GMC oxidoreductase family.</text>
</comment>
<organism evidence="7 8">
    <name type="scientific">Aphanothece hegewaldii CCALA 016</name>
    <dbReference type="NCBI Taxonomy" id="2107694"/>
    <lineage>
        <taxon>Bacteria</taxon>
        <taxon>Bacillati</taxon>
        <taxon>Cyanobacteriota</taxon>
        <taxon>Cyanophyceae</taxon>
        <taxon>Oscillatoriophycideae</taxon>
        <taxon>Chroococcales</taxon>
        <taxon>Aphanothecaceae</taxon>
        <taxon>Aphanothece</taxon>
    </lineage>
</organism>
<dbReference type="RefSeq" id="WP_106456252.1">
    <property type="nucleotide sequence ID" value="NZ_PXOH01000006.1"/>
</dbReference>
<evidence type="ECO:0000256" key="2">
    <source>
        <dbReference type="ARBA" id="ARBA00010790"/>
    </source>
</evidence>
<protein>
    <recommendedName>
        <fullName evidence="6">Glucose-methanol-choline oxidoreductase C-terminal domain-containing protein</fullName>
    </recommendedName>
</protein>
<dbReference type="AlphaFoldDB" id="A0A2T1LZH3"/>
<evidence type="ECO:0000256" key="1">
    <source>
        <dbReference type="ARBA" id="ARBA00001974"/>
    </source>
</evidence>
<dbReference type="Gene3D" id="3.50.50.60">
    <property type="entry name" value="FAD/NAD(P)-binding domain"/>
    <property type="match status" value="2"/>
</dbReference>
<dbReference type="PANTHER" id="PTHR42784">
    <property type="entry name" value="PYRANOSE 2-OXIDASE"/>
    <property type="match status" value="1"/>
</dbReference>
<dbReference type="OrthoDB" id="9787779at2"/>
<reference evidence="7 8" key="2">
    <citation type="submission" date="2018-03" db="EMBL/GenBank/DDBJ databases">
        <authorList>
            <person name="Keele B.F."/>
        </authorList>
    </citation>
    <scope>NUCLEOTIDE SEQUENCE [LARGE SCALE GENOMIC DNA]</scope>
    <source>
        <strain evidence="7 8">CCALA 016</strain>
    </source>
</reference>
<dbReference type="Proteomes" id="UP000239001">
    <property type="component" value="Unassembled WGS sequence"/>
</dbReference>
<keyword evidence="4" id="KW-0274">FAD</keyword>
<keyword evidence="3" id="KW-0285">Flavoprotein</keyword>
<dbReference type="SUPFAM" id="SSF51905">
    <property type="entry name" value="FAD/NAD(P)-binding domain"/>
    <property type="match status" value="1"/>
</dbReference>
<dbReference type="GO" id="GO:0016614">
    <property type="term" value="F:oxidoreductase activity, acting on CH-OH group of donors"/>
    <property type="evidence" value="ECO:0007669"/>
    <property type="project" value="InterPro"/>
</dbReference>
<evidence type="ECO:0000313" key="8">
    <source>
        <dbReference type="Proteomes" id="UP000239001"/>
    </source>
</evidence>
<dbReference type="Pfam" id="PF05199">
    <property type="entry name" value="GMC_oxred_C"/>
    <property type="match status" value="1"/>
</dbReference>
<dbReference type="PANTHER" id="PTHR42784:SF1">
    <property type="entry name" value="PYRANOSE 2-OXIDASE"/>
    <property type="match status" value="1"/>
</dbReference>
<sequence>MLINGETLKARETLTADVCIVGAGAAGLTLAQAFDAASFSVLLLESGSFRTDSVTQTLADGTTEGESYPFTEARARCFGGSTTRWSGVCIPLDRSDFQRREWMPYSGWAFELSHLEPYYQQAQTILGLSEDIPQALKTSPFHVPPLETKIMQFSRPLDLGRKYKQQIIQSRNITLVTHANVSQLIPDAEGKRIERLKVQGLSGNKFEVESRTVILATGGIENARLLLASNTHYPEGLGNSYDLVGRFFMEHYFKVVGILPLHQRQQDARFFTNLSPLGQTYTQGTFGLTDDLRHQQQLFNLHIRFYRYNLLEDTKAVIAAKQLQKSLRDDRNLNLIPSQLKQLLHDHSFVLPRYFFWHFWNKLNPSAYFDHVRLLASVEQEPDPNNRITLSSKLDYLGQPQAHLTLNFSKKMWQSVDRSLEYINKTLLERGFERLQYDAARLKHLTPYNKIGLHHMGTTRMHHDPRHGVVDSNCKVHNLANLYIAGSSVFPTGGSANPTFTIVALALRLANHIHRIYS</sequence>
<evidence type="ECO:0000256" key="3">
    <source>
        <dbReference type="ARBA" id="ARBA00022630"/>
    </source>
</evidence>
<dbReference type="InterPro" id="IPR036188">
    <property type="entry name" value="FAD/NAD-bd_sf"/>
</dbReference>
<dbReference type="EMBL" id="PXOH01000006">
    <property type="protein sequence ID" value="PSF37811.1"/>
    <property type="molecule type" value="Genomic_DNA"/>
</dbReference>
<gene>
    <name evidence="7" type="ORF">C7H19_07445</name>
</gene>
<accession>A0A2T1LZH3</accession>
<comment type="caution">
    <text evidence="7">The sequence shown here is derived from an EMBL/GenBank/DDBJ whole genome shotgun (WGS) entry which is preliminary data.</text>
</comment>
<dbReference type="InterPro" id="IPR007867">
    <property type="entry name" value="GMC_OxRtase_C"/>
</dbReference>
<name>A0A2T1LZH3_9CHRO</name>
<proteinExistence type="inferred from homology"/>
<dbReference type="InterPro" id="IPR051473">
    <property type="entry name" value="P2Ox-like"/>
</dbReference>